<reference evidence="2" key="2">
    <citation type="journal article" date="2023" name="IMA Fungus">
        <title>Comparative genomic study of the Penicillium genus elucidates a diverse pangenome and 15 lateral gene transfer events.</title>
        <authorList>
            <person name="Petersen C."/>
            <person name="Sorensen T."/>
            <person name="Nielsen M.R."/>
            <person name="Sondergaard T.E."/>
            <person name="Sorensen J.L."/>
            <person name="Fitzpatrick D.A."/>
            <person name="Frisvad J.C."/>
            <person name="Nielsen K.L."/>
        </authorList>
    </citation>
    <scope>NUCLEOTIDE SEQUENCE</scope>
    <source>
        <strain evidence="2">IBT 16125</strain>
    </source>
</reference>
<feature type="chain" id="PRO_5041930610" evidence="1">
    <location>
        <begin position="19"/>
        <end position="70"/>
    </location>
</feature>
<reference evidence="2" key="1">
    <citation type="submission" date="2022-12" db="EMBL/GenBank/DDBJ databases">
        <authorList>
            <person name="Petersen C."/>
        </authorList>
    </citation>
    <scope>NUCLEOTIDE SEQUENCE</scope>
    <source>
        <strain evidence="2">IBT 16125</strain>
    </source>
</reference>
<sequence>MKIPALLSVVALFGHASAFSGQLNANTPIIDGHGNLLQTVYVTDYKSGALYYAPLTGGWDACTTTECEVG</sequence>
<dbReference type="RefSeq" id="XP_056769718.1">
    <property type="nucleotide sequence ID" value="XM_056905611.1"/>
</dbReference>
<evidence type="ECO:0000256" key="1">
    <source>
        <dbReference type="SAM" id="SignalP"/>
    </source>
</evidence>
<dbReference type="AlphaFoldDB" id="A0AAD6CD80"/>
<keyword evidence="1" id="KW-0732">Signal</keyword>
<organism evidence="2 3">
    <name type="scientific">Penicillium daleae</name>
    <dbReference type="NCBI Taxonomy" id="63821"/>
    <lineage>
        <taxon>Eukaryota</taxon>
        <taxon>Fungi</taxon>
        <taxon>Dikarya</taxon>
        <taxon>Ascomycota</taxon>
        <taxon>Pezizomycotina</taxon>
        <taxon>Eurotiomycetes</taxon>
        <taxon>Eurotiomycetidae</taxon>
        <taxon>Eurotiales</taxon>
        <taxon>Aspergillaceae</taxon>
        <taxon>Penicillium</taxon>
    </lineage>
</organism>
<protein>
    <submittedName>
        <fullName evidence="2">Uncharacterized protein</fullName>
    </submittedName>
</protein>
<proteinExistence type="predicted"/>
<dbReference type="GeneID" id="81595854"/>
<evidence type="ECO:0000313" key="2">
    <source>
        <dbReference type="EMBL" id="KAJ5460676.1"/>
    </source>
</evidence>
<evidence type="ECO:0000313" key="3">
    <source>
        <dbReference type="Proteomes" id="UP001213681"/>
    </source>
</evidence>
<feature type="signal peptide" evidence="1">
    <location>
        <begin position="1"/>
        <end position="18"/>
    </location>
</feature>
<accession>A0AAD6CD80</accession>
<keyword evidence="3" id="KW-1185">Reference proteome</keyword>
<dbReference type="Proteomes" id="UP001213681">
    <property type="component" value="Unassembled WGS sequence"/>
</dbReference>
<dbReference type="EMBL" id="JAPVEA010000002">
    <property type="protein sequence ID" value="KAJ5460676.1"/>
    <property type="molecule type" value="Genomic_DNA"/>
</dbReference>
<comment type="caution">
    <text evidence="2">The sequence shown here is derived from an EMBL/GenBank/DDBJ whole genome shotgun (WGS) entry which is preliminary data.</text>
</comment>
<name>A0AAD6CD80_9EURO</name>
<gene>
    <name evidence="2" type="ORF">N7458_002228</name>
</gene>